<dbReference type="Proteomes" id="UP000035740">
    <property type="component" value="Unassembled WGS sequence"/>
</dbReference>
<feature type="compositionally biased region" description="Low complexity" evidence="5">
    <location>
        <begin position="148"/>
        <end position="169"/>
    </location>
</feature>
<feature type="region of interest" description="Disordered" evidence="5">
    <location>
        <begin position="53"/>
        <end position="187"/>
    </location>
</feature>
<evidence type="ECO:0000256" key="4">
    <source>
        <dbReference type="ARBA" id="ARBA00023136"/>
    </source>
</evidence>
<dbReference type="EMBL" id="KQ113983">
    <property type="protein sequence ID" value="KMS65138.1"/>
    <property type="molecule type" value="Genomic_DNA"/>
</dbReference>
<evidence type="ECO:0008006" key="8">
    <source>
        <dbReference type="Google" id="ProtNLM"/>
    </source>
</evidence>
<sequence length="187" mass="20714">MIFQEPMTSLNPLHTIERQVNEVLVLHKGLSKDAARKRTLELLEQVGIPEAVKRLDAYPAPALGRPTPARDDRHGARQRARPADRRRADHGARRHHPGADPEAAEDPAEALRHGAAVHHPRPRHRRQDGRPGVRDDPGPHRRSRSGGRRSSTGRSTATRSTCSRPSPRAGRPRPIPPRTRSCGSTIS</sequence>
<dbReference type="PANTHER" id="PTHR43297:SF2">
    <property type="entry name" value="DIPEPTIDE TRANSPORT ATP-BINDING PROTEIN DPPD"/>
    <property type="match status" value="1"/>
</dbReference>
<feature type="compositionally biased region" description="Basic and acidic residues" evidence="5">
    <location>
        <begin position="128"/>
        <end position="139"/>
    </location>
</feature>
<dbReference type="GO" id="GO:0016020">
    <property type="term" value="C:membrane"/>
    <property type="evidence" value="ECO:0007669"/>
    <property type="project" value="UniProtKB-SubCell"/>
</dbReference>
<dbReference type="OrthoDB" id="10601728at2759"/>
<feature type="non-terminal residue" evidence="6">
    <location>
        <position position="187"/>
    </location>
</feature>
<reference evidence="6 7" key="1">
    <citation type="journal article" date="2014" name="Nature">
        <title>The genome of the recently domesticated crop plant sugar beet (Beta vulgaris).</title>
        <authorList>
            <person name="Dohm J.C."/>
            <person name="Minoche A.E."/>
            <person name="Holtgrawe D."/>
            <person name="Capella-Gutierrez S."/>
            <person name="Zakrzewski F."/>
            <person name="Tafer H."/>
            <person name="Rupp O."/>
            <person name="Sorensen T.R."/>
            <person name="Stracke R."/>
            <person name="Reinhardt R."/>
            <person name="Goesmann A."/>
            <person name="Kraft T."/>
            <person name="Schulz B."/>
            <person name="Stadler P.F."/>
            <person name="Schmidt T."/>
            <person name="Gabaldon T."/>
            <person name="Lehrach H."/>
            <person name="Weisshaar B."/>
            <person name="Himmelbauer H."/>
        </authorList>
    </citation>
    <scope>NUCLEOTIDE SEQUENCE [LARGE SCALE GENOMIC DNA]</scope>
    <source>
        <tissue evidence="6">Taproot</tissue>
    </source>
</reference>
<feature type="compositionally biased region" description="Basic and acidic residues" evidence="5">
    <location>
        <begin position="68"/>
        <end position="91"/>
    </location>
</feature>
<proteinExistence type="predicted"/>
<evidence type="ECO:0000256" key="5">
    <source>
        <dbReference type="SAM" id="MobiDB-lite"/>
    </source>
</evidence>
<dbReference type="AlphaFoldDB" id="A0A0J7YPQ2"/>
<keyword evidence="2" id="KW-0813">Transport</keyword>
<evidence type="ECO:0000256" key="3">
    <source>
        <dbReference type="ARBA" id="ARBA00022475"/>
    </source>
</evidence>
<evidence type="ECO:0000256" key="2">
    <source>
        <dbReference type="ARBA" id="ARBA00022448"/>
    </source>
</evidence>
<name>A0A0J7YPQ2_BETVV</name>
<accession>A0A0J7YPQ2</accession>
<protein>
    <recommendedName>
        <fullName evidence="8">ABC transporter domain-containing protein</fullName>
    </recommendedName>
</protein>
<keyword evidence="4" id="KW-0472">Membrane</keyword>
<dbReference type="InterPro" id="IPR050388">
    <property type="entry name" value="ABC_Ni/Peptide_Import"/>
</dbReference>
<comment type="subcellular location">
    <subcellularLocation>
        <location evidence="1">Membrane</location>
    </subcellularLocation>
</comment>
<organism evidence="6 7">
    <name type="scientific">Beta vulgaris subsp. vulgaris</name>
    <name type="common">Beet</name>
    <dbReference type="NCBI Taxonomy" id="3555"/>
    <lineage>
        <taxon>Eukaryota</taxon>
        <taxon>Viridiplantae</taxon>
        <taxon>Streptophyta</taxon>
        <taxon>Embryophyta</taxon>
        <taxon>Tracheophyta</taxon>
        <taxon>Spermatophyta</taxon>
        <taxon>Magnoliopsida</taxon>
        <taxon>eudicotyledons</taxon>
        <taxon>Gunneridae</taxon>
        <taxon>Pentapetalae</taxon>
        <taxon>Caryophyllales</taxon>
        <taxon>Chenopodiaceae</taxon>
        <taxon>Betoideae</taxon>
        <taxon>Beta</taxon>
    </lineage>
</organism>
<dbReference type="PANTHER" id="PTHR43297">
    <property type="entry name" value="OLIGOPEPTIDE TRANSPORT ATP-BINDING PROTEIN APPD"/>
    <property type="match status" value="1"/>
</dbReference>
<evidence type="ECO:0000256" key="1">
    <source>
        <dbReference type="ARBA" id="ARBA00004370"/>
    </source>
</evidence>
<evidence type="ECO:0000313" key="7">
    <source>
        <dbReference type="Proteomes" id="UP000035740"/>
    </source>
</evidence>
<evidence type="ECO:0000313" key="6">
    <source>
        <dbReference type="EMBL" id="KMS65138.1"/>
    </source>
</evidence>
<keyword evidence="3" id="KW-1003">Cell membrane</keyword>
<gene>
    <name evidence="6" type="ORF">BVRB_039040</name>
</gene>
<keyword evidence="7" id="KW-1185">Reference proteome</keyword>
<feature type="compositionally biased region" description="Basic residues" evidence="5">
    <location>
        <begin position="115"/>
        <end position="127"/>
    </location>
</feature>